<dbReference type="SUPFAM" id="SSF53850">
    <property type="entry name" value="Periplasmic binding protein-like II"/>
    <property type="match status" value="1"/>
</dbReference>
<dbReference type="OrthoDB" id="9787902at2"/>
<sequence length="334" mass="36620">MLSRRDFLINGSALVATALGAPSVLGASLPGTGITVTPTGTSTPTTRFQSLVVELGLQRLGYTVKDYVPADPAIFHMAIASGDATFSAVEWVPLYDDYYSKVGGDTTCVRMGSLINDCIFGYSIDKKTADKYQITNLAQFKDEKIAKLFNTNGMDRKASLVAGNPGWGAAKMMQHHLELYGLKNSIQLQFGNYDALMADVLTRIKSNQPVFYYSWLPNWISNVLKPGVDVSWLSVPFADPANGKNMSKLPDGRDTGFPVYTVKVLGNKGFIDKNPAAKKLFEVANISTADISAENMLMQQGQNKPVDIRRRAEDWVKAHQSQFDQWIAQAMQAA</sequence>
<accession>A0A0L0M759</accession>
<dbReference type="InterPro" id="IPR006311">
    <property type="entry name" value="TAT_signal"/>
</dbReference>
<dbReference type="Gene3D" id="3.40.190.100">
    <property type="entry name" value="Glycine betaine-binding periplasmic protein, domain 2"/>
    <property type="match status" value="1"/>
</dbReference>
<name>A0A0L0M759_9BURK</name>
<feature type="domain" description="ABC-type glycine betaine transport system substrate-binding" evidence="2">
    <location>
        <begin position="35"/>
        <end position="317"/>
    </location>
</feature>
<comment type="caution">
    <text evidence="3">The sequence shown here is derived from an EMBL/GenBank/DDBJ whole genome shotgun (WGS) entry which is preliminary data.</text>
</comment>
<feature type="signal peptide" evidence="1">
    <location>
        <begin position="1"/>
        <end position="26"/>
    </location>
</feature>
<dbReference type="RefSeq" id="WP_157056218.1">
    <property type="nucleotide sequence ID" value="NZ_LFJJ01000216.1"/>
</dbReference>
<dbReference type="NCBIfam" id="NF008334">
    <property type="entry name" value="PRK11119.1"/>
    <property type="match status" value="1"/>
</dbReference>
<dbReference type="AlphaFoldDB" id="A0A0L0M759"/>
<evidence type="ECO:0000313" key="3">
    <source>
        <dbReference type="EMBL" id="KND57814.1"/>
    </source>
</evidence>
<dbReference type="InterPro" id="IPR007210">
    <property type="entry name" value="ABC_Gly_betaine_transp_sub-bd"/>
</dbReference>
<dbReference type="GO" id="GO:0043190">
    <property type="term" value="C:ATP-binding cassette (ABC) transporter complex"/>
    <property type="evidence" value="ECO:0007669"/>
    <property type="project" value="InterPro"/>
</dbReference>
<proteinExistence type="predicted"/>
<dbReference type="Gene3D" id="3.40.190.10">
    <property type="entry name" value="Periplasmic binding protein-like II"/>
    <property type="match status" value="1"/>
</dbReference>
<protein>
    <submittedName>
        <fullName evidence="3">L-proline glycine betaine binding ABC transporter protein ProX</fullName>
    </submittedName>
</protein>
<evidence type="ECO:0000259" key="2">
    <source>
        <dbReference type="Pfam" id="PF04069"/>
    </source>
</evidence>
<dbReference type="PATRIC" id="fig|242163.4.peg.3077"/>
<dbReference type="EMBL" id="LFJJ01000216">
    <property type="protein sequence ID" value="KND57814.1"/>
    <property type="molecule type" value="Genomic_DNA"/>
</dbReference>
<keyword evidence="4" id="KW-1185">Reference proteome</keyword>
<feature type="chain" id="PRO_5005544184" evidence="1">
    <location>
        <begin position="27"/>
        <end position="334"/>
    </location>
</feature>
<gene>
    <name evidence="3" type="ORF">BVER_03465c</name>
</gene>
<keyword evidence="1" id="KW-0732">Signal</keyword>
<dbReference type="PROSITE" id="PS51318">
    <property type="entry name" value="TAT"/>
    <property type="match status" value="1"/>
</dbReference>
<dbReference type="Pfam" id="PF04069">
    <property type="entry name" value="OpuAC"/>
    <property type="match status" value="1"/>
</dbReference>
<reference evidence="4" key="1">
    <citation type="submission" date="2015-06" db="EMBL/GenBank/DDBJ databases">
        <title>Comparative genomics of Burkholderia leaf nodule symbionts.</title>
        <authorList>
            <person name="Carlier A."/>
            <person name="Eberl L."/>
            <person name="Pinto-Carbo M."/>
        </authorList>
    </citation>
    <scope>NUCLEOTIDE SEQUENCE [LARGE SCALE GENOMIC DNA]</scope>
    <source>
        <strain evidence="4">UZHbot4</strain>
    </source>
</reference>
<dbReference type="Proteomes" id="UP000036959">
    <property type="component" value="Unassembled WGS sequence"/>
</dbReference>
<dbReference type="GO" id="GO:0022857">
    <property type="term" value="F:transmembrane transporter activity"/>
    <property type="evidence" value="ECO:0007669"/>
    <property type="project" value="InterPro"/>
</dbReference>
<evidence type="ECO:0000256" key="1">
    <source>
        <dbReference type="SAM" id="SignalP"/>
    </source>
</evidence>
<evidence type="ECO:0000313" key="4">
    <source>
        <dbReference type="Proteomes" id="UP000036959"/>
    </source>
</evidence>
<organism evidence="3 4">
    <name type="scientific">Candidatus Burkholderia verschuerenii</name>
    <dbReference type="NCBI Taxonomy" id="242163"/>
    <lineage>
        <taxon>Bacteria</taxon>
        <taxon>Pseudomonadati</taxon>
        <taxon>Pseudomonadota</taxon>
        <taxon>Betaproteobacteria</taxon>
        <taxon>Burkholderiales</taxon>
        <taxon>Burkholderiaceae</taxon>
        <taxon>Burkholderia</taxon>
    </lineage>
</organism>